<dbReference type="EMBL" id="VLTM01000206">
    <property type="protein sequence ID" value="KAA0146011.1"/>
    <property type="molecule type" value="Genomic_DNA"/>
</dbReference>
<name>A0A5A8DG05_CAFRO</name>
<accession>A0A5A8DG05</accession>
<organism evidence="4 5">
    <name type="scientific">Cafeteria roenbergensis</name>
    <name type="common">Marine flagellate</name>
    <dbReference type="NCBI Taxonomy" id="33653"/>
    <lineage>
        <taxon>Eukaryota</taxon>
        <taxon>Sar</taxon>
        <taxon>Stramenopiles</taxon>
        <taxon>Bigyra</taxon>
        <taxon>Opalozoa</taxon>
        <taxon>Bicosoecida</taxon>
        <taxon>Cafeteriaceae</taxon>
        <taxon>Cafeteria</taxon>
    </lineage>
</organism>
<evidence type="ECO:0000313" key="3">
    <source>
        <dbReference type="EMBL" id="KAA0146011.1"/>
    </source>
</evidence>
<feature type="compositionally biased region" description="Low complexity" evidence="2">
    <location>
        <begin position="164"/>
        <end position="178"/>
    </location>
</feature>
<dbReference type="InterPro" id="IPR011989">
    <property type="entry name" value="ARM-like"/>
</dbReference>
<feature type="compositionally biased region" description="Low complexity" evidence="2">
    <location>
        <begin position="450"/>
        <end position="459"/>
    </location>
</feature>
<proteinExistence type="predicted"/>
<keyword evidence="1" id="KW-0677">Repeat</keyword>
<comment type="caution">
    <text evidence="4">The sequence shown here is derived from an EMBL/GenBank/DDBJ whole genome shotgun (WGS) entry which is preliminary data.</text>
</comment>
<dbReference type="Proteomes" id="UP000324907">
    <property type="component" value="Unassembled WGS sequence"/>
</dbReference>
<dbReference type="EMBL" id="VLTL01000057">
    <property type="protein sequence ID" value="KAA0164356.1"/>
    <property type="molecule type" value="Genomic_DNA"/>
</dbReference>
<evidence type="ECO:0000256" key="2">
    <source>
        <dbReference type="SAM" id="MobiDB-lite"/>
    </source>
</evidence>
<dbReference type="PANTHER" id="PTHR22895:SF0">
    <property type="entry name" value="ARMADILLO REPEAT-CONTAINING PROTEIN 6"/>
    <property type="match status" value="1"/>
</dbReference>
<evidence type="ECO:0000256" key="1">
    <source>
        <dbReference type="ARBA" id="ARBA00022737"/>
    </source>
</evidence>
<gene>
    <name evidence="4" type="ORF">FNF28_03896</name>
    <name evidence="3" type="ORF">FNF31_07882</name>
</gene>
<evidence type="ECO:0008006" key="7">
    <source>
        <dbReference type="Google" id="ProtNLM"/>
    </source>
</evidence>
<sequence length="680" mass="67909">MDSRRIHQSTFNEAVAENIEEFEMGLEEAIADAKEQLIAEGADLTDLVTDELASSVGDVEGAEALAAAIRAFKHPVNVVKDALALAAASDGDAACYSSAEAVAGAEAALSATVRLFEEASNRDEPSLARAARIVSLRARCASAGVVPLVCRIAGRLAATTDTAATAAADSSEPEAPTASVGGGAPPAPTEPAVGTAAASSAKDGEVSGPARALALRAATATALEEGMHALRRLCYRSDDCRAAVSTAAVDAIAGALAAHAAHPALACAAGRCAGMVATRVEGFKRRLYDLGAATAARELLAARPDDDEAVRASCATLRALTARDDPTAKMAQGFEHAKTLTQDGKTVPLLVASLASTAGLTGLMSPRWALAADLMLALRSLHVNNDSCNALLDAGAIGTVILPTVTAALDAVEAAAAAEAAAAEAAAAEAAAAEAPSADEAGADSETTEPASGAGAVPDGAADARAFQQEPDAQRCVRVGFALLKALTNSDAVKRAMADPALAAGGAGASAGADWSGGGSASAMGLASTAPAMAEATATAVAEAAAARAEAADGDGTAGVPVGMLLMLRALHQCRDSPATADQALAALASSVLRIEDNARFFVASGGPTAVATIMRRHPALAMIQRHGALTLRNTVSWDKTLIEPIVAAGVEPVLRAANAAHPHIAGEAARAALRDLVLD</sequence>
<dbReference type="AlphaFoldDB" id="A0A5A8DG05"/>
<dbReference type="SUPFAM" id="SSF48371">
    <property type="entry name" value="ARM repeat"/>
    <property type="match status" value="1"/>
</dbReference>
<dbReference type="Proteomes" id="UP000325113">
    <property type="component" value="Unassembled WGS sequence"/>
</dbReference>
<reference evidence="5 6" key="1">
    <citation type="submission" date="2019-07" db="EMBL/GenBank/DDBJ databases">
        <title>Genomes of Cafeteria roenbergensis.</title>
        <authorList>
            <person name="Fischer M.G."/>
            <person name="Hackl T."/>
            <person name="Roman M."/>
        </authorList>
    </citation>
    <scope>NUCLEOTIDE SEQUENCE [LARGE SCALE GENOMIC DNA]</scope>
    <source>
        <strain evidence="3 6">Cflag</strain>
        <strain evidence="4 5">RCC970-E3</strain>
    </source>
</reference>
<evidence type="ECO:0000313" key="5">
    <source>
        <dbReference type="Proteomes" id="UP000324907"/>
    </source>
</evidence>
<protein>
    <recommendedName>
        <fullName evidence="7">Armadillo repeat-containing domain-containing protein</fullName>
    </recommendedName>
</protein>
<feature type="compositionally biased region" description="Low complexity" evidence="2">
    <location>
        <begin position="431"/>
        <end position="440"/>
    </location>
</feature>
<dbReference type="Gene3D" id="1.25.10.10">
    <property type="entry name" value="Leucine-rich Repeat Variant"/>
    <property type="match status" value="2"/>
</dbReference>
<evidence type="ECO:0000313" key="4">
    <source>
        <dbReference type="EMBL" id="KAA0164356.1"/>
    </source>
</evidence>
<feature type="region of interest" description="Disordered" evidence="2">
    <location>
        <begin position="164"/>
        <end position="204"/>
    </location>
</feature>
<evidence type="ECO:0000313" key="6">
    <source>
        <dbReference type="Proteomes" id="UP000325113"/>
    </source>
</evidence>
<dbReference type="InterPro" id="IPR016024">
    <property type="entry name" value="ARM-type_fold"/>
</dbReference>
<dbReference type="PANTHER" id="PTHR22895">
    <property type="entry name" value="ARMADILLO REPEAT-CONTAINING PROTEIN 6"/>
    <property type="match status" value="1"/>
</dbReference>
<feature type="region of interest" description="Disordered" evidence="2">
    <location>
        <begin position="431"/>
        <end position="459"/>
    </location>
</feature>